<evidence type="ECO:0000256" key="1">
    <source>
        <dbReference type="SAM" id="Phobius"/>
    </source>
</evidence>
<dbReference type="Proteomes" id="UP000449710">
    <property type="component" value="Unassembled WGS sequence"/>
</dbReference>
<keyword evidence="1" id="KW-0812">Transmembrane</keyword>
<accession>A0AA43XJE7</accession>
<sequence length="104" mass="12440">MKRDPYEEEARKQSVREELRALELKKKASWKNPKDLCRAGHGQMKKTVFWLIQGFIFLFITLLAGHLYIIPFFNESTFLPYFIMLLLLVLLHLLAFVIKKLWEQ</sequence>
<keyword evidence="3" id="KW-1185">Reference proteome</keyword>
<dbReference type="AlphaFoldDB" id="A0AA43XJE7"/>
<protein>
    <submittedName>
        <fullName evidence="2">Uncharacterized protein</fullName>
    </submittedName>
</protein>
<gene>
    <name evidence="2" type="ORF">ISALK_05025</name>
</gene>
<organism evidence="2 3">
    <name type="scientific">Isachenkonia alkalipeptolytica</name>
    <dbReference type="NCBI Taxonomy" id="2565777"/>
    <lineage>
        <taxon>Bacteria</taxon>
        <taxon>Bacillati</taxon>
        <taxon>Bacillota</taxon>
        <taxon>Clostridia</taxon>
        <taxon>Eubacteriales</taxon>
        <taxon>Clostridiaceae</taxon>
        <taxon>Isachenkonia</taxon>
    </lineage>
</organism>
<proteinExistence type="predicted"/>
<name>A0AA43XJE7_9CLOT</name>
<reference evidence="2 3" key="1">
    <citation type="submission" date="2019-04" db="EMBL/GenBank/DDBJ databases">
        <title>Isachenkonia alkalipeptolytica gen. nov. sp. nov. a new anaerobic, alkiliphilic organothrophic bacterium capable to reduce synthesized ferrihydrite isolated from a soda lake.</title>
        <authorList>
            <person name="Toshchakov S.V."/>
            <person name="Zavarzina D.G."/>
            <person name="Zhilina T.N."/>
            <person name="Kostrikina N.A."/>
            <person name="Kublanov I.V."/>
        </authorList>
    </citation>
    <scope>NUCLEOTIDE SEQUENCE [LARGE SCALE GENOMIC DNA]</scope>
    <source>
        <strain evidence="2 3">Z-1701</strain>
    </source>
</reference>
<feature type="transmembrane region" description="Helical" evidence="1">
    <location>
        <begin position="78"/>
        <end position="98"/>
    </location>
</feature>
<keyword evidence="1" id="KW-0472">Membrane</keyword>
<feature type="transmembrane region" description="Helical" evidence="1">
    <location>
        <begin position="48"/>
        <end position="72"/>
    </location>
</feature>
<dbReference type="RefSeq" id="WP_160719761.1">
    <property type="nucleotide sequence ID" value="NZ_SUMG01000004.1"/>
</dbReference>
<comment type="caution">
    <text evidence="2">The sequence shown here is derived from an EMBL/GenBank/DDBJ whole genome shotgun (WGS) entry which is preliminary data.</text>
</comment>
<evidence type="ECO:0000313" key="2">
    <source>
        <dbReference type="EMBL" id="NBG87857.1"/>
    </source>
</evidence>
<evidence type="ECO:0000313" key="3">
    <source>
        <dbReference type="Proteomes" id="UP000449710"/>
    </source>
</evidence>
<keyword evidence="1" id="KW-1133">Transmembrane helix</keyword>
<dbReference type="EMBL" id="SUMG01000004">
    <property type="protein sequence ID" value="NBG87857.1"/>
    <property type="molecule type" value="Genomic_DNA"/>
</dbReference>